<evidence type="ECO:0000256" key="4">
    <source>
        <dbReference type="ARBA" id="ARBA00022692"/>
    </source>
</evidence>
<evidence type="ECO:0000256" key="6">
    <source>
        <dbReference type="ARBA" id="ARBA00023136"/>
    </source>
</evidence>
<name>A0A1B9GS59_9TREE</name>
<dbReference type="PANTHER" id="PTHR23503">
    <property type="entry name" value="SOLUTE CARRIER FAMILY 2"/>
    <property type="match status" value="1"/>
</dbReference>
<dbReference type="AlphaFoldDB" id="A0A1B9GS59"/>
<dbReference type="GO" id="GO:0016020">
    <property type="term" value="C:membrane"/>
    <property type="evidence" value="ECO:0007669"/>
    <property type="project" value="UniProtKB-SubCell"/>
</dbReference>
<dbReference type="InterPro" id="IPR005828">
    <property type="entry name" value="MFS_sugar_transport-like"/>
</dbReference>
<comment type="catalytic activity">
    <reaction evidence="7">
        <text>myo-inositol(out) + H(+)(out) = myo-inositol(in) + H(+)(in)</text>
        <dbReference type="Rhea" id="RHEA:60364"/>
        <dbReference type="ChEBI" id="CHEBI:15378"/>
        <dbReference type="ChEBI" id="CHEBI:17268"/>
    </reaction>
</comment>
<feature type="transmembrane region" description="Helical" evidence="8">
    <location>
        <begin position="125"/>
        <end position="146"/>
    </location>
</feature>
<dbReference type="InterPro" id="IPR020846">
    <property type="entry name" value="MFS_dom"/>
</dbReference>
<evidence type="ECO:0000256" key="8">
    <source>
        <dbReference type="SAM" id="Phobius"/>
    </source>
</evidence>
<dbReference type="STRING" id="1296120.A0A1B9GS59"/>
<evidence type="ECO:0000313" key="10">
    <source>
        <dbReference type="EMBL" id="OCF33909.1"/>
    </source>
</evidence>
<organism evidence="10 11">
    <name type="scientific">Kwoniella heveanensis BCC8398</name>
    <dbReference type="NCBI Taxonomy" id="1296120"/>
    <lineage>
        <taxon>Eukaryota</taxon>
        <taxon>Fungi</taxon>
        <taxon>Dikarya</taxon>
        <taxon>Basidiomycota</taxon>
        <taxon>Agaricomycotina</taxon>
        <taxon>Tremellomycetes</taxon>
        <taxon>Tremellales</taxon>
        <taxon>Cryptococcaceae</taxon>
        <taxon>Kwoniella</taxon>
    </lineage>
</organism>
<dbReference type="Pfam" id="PF00083">
    <property type="entry name" value="Sugar_tr"/>
    <property type="match status" value="1"/>
</dbReference>
<gene>
    <name evidence="10" type="ORF">I316_04251</name>
</gene>
<feature type="domain" description="Major facilitator superfamily (MFS) profile" evidence="9">
    <location>
        <begin position="11"/>
        <end position="442"/>
    </location>
</feature>
<feature type="transmembrane region" description="Helical" evidence="8">
    <location>
        <begin position="158"/>
        <end position="178"/>
    </location>
</feature>
<feature type="transmembrane region" description="Helical" evidence="8">
    <location>
        <begin position="419"/>
        <end position="438"/>
    </location>
</feature>
<dbReference type="InterPro" id="IPR003663">
    <property type="entry name" value="Sugar/inositol_transpt"/>
</dbReference>
<keyword evidence="6 8" id="KW-0472">Membrane</keyword>
<feature type="transmembrane region" description="Helical" evidence="8">
    <location>
        <begin position="184"/>
        <end position="207"/>
    </location>
</feature>
<dbReference type="GO" id="GO:0015149">
    <property type="term" value="F:hexose transmembrane transporter activity"/>
    <property type="evidence" value="ECO:0007669"/>
    <property type="project" value="TreeGrafter"/>
</dbReference>
<feature type="transmembrane region" description="Helical" evidence="8">
    <location>
        <begin position="320"/>
        <end position="339"/>
    </location>
</feature>
<protein>
    <recommendedName>
        <fullName evidence="9">Major facilitator superfamily (MFS) profile domain-containing protein</fullName>
    </recommendedName>
</protein>
<evidence type="ECO:0000313" key="11">
    <source>
        <dbReference type="Proteomes" id="UP000092666"/>
    </source>
</evidence>
<keyword evidence="4 8" id="KW-0812">Transmembrane</keyword>
<reference evidence="10 11" key="1">
    <citation type="submission" date="2013-07" db="EMBL/GenBank/DDBJ databases">
        <title>The Genome Sequence of Cryptococcus heveanensis BCC8398.</title>
        <authorList>
            <consortium name="The Broad Institute Genome Sequencing Platform"/>
            <person name="Cuomo C."/>
            <person name="Litvintseva A."/>
            <person name="Chen Y."/>
            <person name="Heitman J."/>
            <person name="Sun S."/>
            <person name="Springer D."/>
            <person name="Dromer F."/>
            <person name="Young S.K."/>
            <person name="Zeng Q."/>
            <person name="Gargeya S."/>
            <person name="Fitzgerald M."/>
            <person name="Abouelleil A."/>
            <person name="Alvarado L."/>
            <person name="Berlin A.M."/>
            <person name="Chapman S.B."/>
            <person name="Dewar J."/>
            <person name="Goldberg J."/>
            <person name="Griggs A."/>
            <person name="Gujja S."/>
            <person name="Hansen M."/>
            <person name="Howarth C."/>
            <person name="Imamovic A."/>
            <person name="Larimer J."/>
            <person name="McCowan C."/>
            <person name="Murphy C."/>
            <person name="Pearson M."/>
            <person name="Priest M."/>
            <person name="Roberts A."/>
            <person name="Saif S."/>
            <person name="Shea T."/>
            <person name="Sykes S."/>
            <person name="Wortman J."/>
            <person name="Nusbaum C."/>
            <person name="Birren B."/>
        </authorList>
    </citation>
    <scope>NUCLEOTIDE SEQUENCE [LARGE SCALE GENOMIC DNA]</scope>
    <source>
        <strain evidence="10 11">BCC8398</strain>
    </source>
</reference>
<sequence length="446" mass="46840">MASTPIRTALMAAWAALHTTQYGFAISSLNGLQSPLTCGEAGHGGGGAHLVDDGEQSMLRDCIPMSPTQFGLVVSIFTLGGLVGSLGATNLTHHAGRVGTLRVSATAVLLGSAGVGLANSVGAMIPARILVGFGCGLATVSVPLFLAEIAPPSIKRSLGIMNQIFIVIGMLASQSLSFPFAKPYIWRYVLVVSVGLAVLQLIGSLWVREPSAKSESQAGRPNDEEAPLISGDAEVQNPLTIKELLLSKDPQVSRGLLVVLVTQLSQQFCGVSPVMYFSTRILTPVFQSNSRLIALFIIIIKLPITATPAFLIERVGTHPLLLYPTVFMSISALLLAFGINNDIQALSVIAILSFVIAFSVGLGPVTWVVPAEVMPKHAVTAAGSVGVALNWSANFCMSAAFLPLQQWMSGGKDSGEGNIFFVLAVTCLMAVLAMRVAFGLRDKVEA</sequence>
<dbReference type="PROSITE" id="PS50850">
    <property type="entry name" value="MFS"/>
    <property type="match status" value="1"/>
</dbReference>
<feature type="transmembrane region" description="Helical" evidence="8">
    <location>
        <begin position="292"/>
        <end position="313"/>
    </location>
</feature>
<dbReference type="InterPro" id="IPR005829">
    <property type="entry name" value="Sugar_transporter_CS"/>
</dbReference>
<accession>A0A1B9GS59</accession>
<dbReference type="Gene3D" id="1.20.1250.20">
    <property type="entry name" value="MFS general substrate transporter like domains"/>
    <property type="match status" value="2"/>
</dbReference>
<reference evidence="11" key="2">
    <citation type="submission" date="2013-12" db="EMBL/GenBank/DDBJ databases">
        <title>Evolution of pathogenesis and genome organization in the Tremellales.</title>
        <authorList>
            <person name="Cuomo C."/>
            <person name="Litvintseva A."/>
            <person name="Heitman J."/>
            <person name="Chen Y."/>
            <person name="Sun S."/>
            <person name="Springer D."/>
            <person name="Dromer F."/>
            <person name="Young S."/>
            <person name="Zeng Q."/>
            <person name="Chapman S."/>
            <person name="Gujja S."/>
            <person name="Saif S."/>
            <person name="Birren B."/>
        </authorList>
    </citation>
    <scope>NUCLEOTIDE SEQUENCE [LARGE SCALE GENOMIC DNA]</scope>
    <source>
        <strain evidence="11">BCC8398</strain>
    </source>
</reference>
<evidence type="ECO:0000256" key="5">
    <source>
        <dbReference type="ARBA" id="ARBA00022989"/>
    </source>
</evidence>
<dbReference type="InterPro" id="IPR045263">
    <property type="entry name" value="GLUT"/>
</dbReference>
<evidence type="ECO:0000259" key="9">
    <source>
        <dbReference type="PROSITE" id="PS50850"/>
    </source>
</evidence>
<dbReference type="PANTHER" id="PTHR23503:SF8">
    <property type="entry name" value="FACILITATED GLUCOSE TRANSPORTER PROTEIN 1"/>
    <property type="match status" value="1"/>
</dbReference>
<evidence type="ECO:0000256" key="2">
    <source>
        <dbReference type="ARBA" id="ARBA00010992"/>
    </source>
</evidence>
<proteinExistence type="inferred from homology"/>
<keyword evidence="5 8" id="KW-1133">Transmembrane helix</keyword>
<dbReference type="InterPro" id="IPR036259">
    <property type="entry name" value="MFS_trans_sf"/>
</dbReference>
<feature type="transmembrane region" description="Helical" evidence="8">
    <location>
        <begin position="345"/>
        <end position="369"/>
    </location>
</feature>
<feature type="transmembrane region" description="Helical" evidence="8">
    <location>
        <begin position="68"/>
        <end position="88"/>
    </location>
</feature>
<comment type="subcellular location">
    <subcellularLocation>
        <location evidence="1">Membrane</location>
        <topology evidence="1">Multi-pass membrane protein</topology>
    </subcellularLocation>
</comment>
<keyword evidence="11" id="KW-1185">Reference proteome</keyword>
<keyword evidence="3" id="KW-0813">Transport</keyword>
<dbReference type="SUPFAM" id="SSF103473">
    <property type="entry name" value="MFS general substrate transporter"/>
    <property type="match status" value="1"/>
</dbReference>
<comment type="similarity">
    <text evidence="2">Belongs to the major facilitator superfamily. Sugar transporter (TC 2.A.1.1) family.</text>
</comment>
<dbReference type="Proteomes" id="UP000092666">
    <property type="component" value="Unassembled WGS sequence"/>
</dbReference>
<evidence type="ECO:0000256" key="3">
    <source>
        <dbReference type="ARBA" id="ARBA00022448"/>
    </source>
</evidence>
<dbReference type="PRINTS" id="PR00171">
    <property type="entry name" value="SUGRTRNSPORT"/>
</dbReference>
<dbReference type="EMBL" id="KI669502">
    <property type="protein sequence ID" value="OCF33909.1"/>
    <property type="molecule type" value="Genomic_DNA"/>
</dbReference>
<dbReference type="PROSITE" id="PS00217">
    <property type="entry name" value="SUGAR_TRANSPORT_2"/>
    <property type="match status" value="1"/>
</dbReference>
<evidence type="ECO:0000256" key="1">
    <source>
        <dbReference type="ARBA" id="ARBA00004141"/>
    </source>
</evidence>
<feature type="transmembrane region" description="Helical" evidence="8">
    <location>
        <begin position="381"/>
        <end position="404"/>
    </location>
</feature>
<dbReference type="OrthoDB" id="4540492at2759"/>
<evidence type="ECO:0000256" key="7">
    <source>
        <dbReference type="ARBA" id="ARBA00049119"/>
    </source>
</evidence>